<dbReference type="AlphaFoldDB" id="A0A5B6US50"/>
<name>A0A5B6US50_9ROSI</name>
<keyword evidence="1" id="KW-0548">Nucleotidyltransferase</keyword>
<accession>A0A5B6US50</accession>
<dbReference type="Proteomes" id="UP000325315">
    <property type="component" value="Unassembled WGS sequence"/>
</dbReference>
<dbReference type="EMBL" id="SMMG02000009">
    <property type="protein sequence ID" value="KAA3460911.1"/>
    <property type="molecule type" value="Genomic_DNA"/>
</dbReference>
<evidence type="ECO:0000313" key="1">
    <source>
        <dbReference type="EMBL" id="KAA3460911.1"/>
    </source>
</evidence>
<sequence>MSFDIQHVKTTCAQTHTDIAELKKEKRNIVSALNEMRRRMGTGLDELEIVFQIEKRPESMAELEKTPRKELVQKNVSFPSRLKDKQIRDEKEFVSFLNLFKSFNVNLALLELIDRIPKYEKYLKEIMSRYKRLEKGEQIKINASCSAIIARKIPPKLKYLGNFTIPIEIGNEHFSKPFVT</sequence>
<evidence type="ECO:0000313" key="2">
    <source>
        <dbReference type="Proteomes" id="UP000325315"/>
    </source>
</evidence>
<keyword evidence="1" id="KW-0695">RNA-directed DNA polymerase</keyword>
<protein>
    <submittedName>
        <fullName evidence="1">Reverse transcriptase</fullName>
    </submittedName>
</protein>
<dbReference type="OrthoDB" id="696150at2759"/>
<proteinExistence type="predicted"/>
<gene>
    <name evidence="1" type="ORF">EPI10_027530</name>
</gene>
<reference evidence="2" key="1">
    <citation type="journal article" date="2019" name="Plant Biotechnol. J.">
        <title>Genome sequencing of the Australian wild diploid species Gossypium australe highlights disease resistance and delayed gland morphogenesis.</title>
        <authorList>
            <person name="Cai Y."/>
            <person name="Cai X."/>
            <person name="Wang Q."/>
            <person name="Wang P."/>
            <person name="Zhang Y."/>
            <person name="Cai C."/>
            <person name="Xu Y."/>
            <person name="Wang K."/>
            <person name="Zhou Z."/>
            <person name="Wang C."/>
            <person name="Geng S."/>
            <person name="Li B."/>
            <person name="Dong Q."/>
            <person name="Hou Y."/>
            <person name="Wang H."/>
            <person name="Ai P."/>
            <person name="Liu Z."/>
            <person name="Yi F."/>
            <person name="Sun M."/>
            <person name="An G."/>
            <person name="Cheng J."/>
            <person name="Zhang Y."/>
            <person name="Shi Q."/>
            <person name="Xie Y."/>
            <person name="Shi X."/>
            <person name="Chang Y."/>
            <person name="Huang F."/>
            <person name="Chen Y."/>
            <person name="Hong S."/>
            <person name="Mi L."/>
            <person name="Sun Q."/>
            <person name="Zhang L."/>
            <person name="Zhou B."/>
            <person name="Peng R."/>
            <person name="Zhang X."/>
            <person name="Liu F."/>
        </authorList>
    </citation>
    <scope>NUCLEOTIDE SEQUENCE [LARGE SCALE GENOMIC DNA]</scope>
    <source>
        <strain evidence="2">cv. PA1801</strain>
    </source>
</reference>
<keyword evidence="1" id="KW-0808">Transferase</keyword>
<organism evidence="1 2">
    <name type="scientific">Gossypium australe</name>
    <dbReference type="NCBI Taxonomy" id="47621"/>
    <lineage>
        <taxon>Eukaryota</taxon>
        <taxon>Viridiplantae</taxon>
        <taxon>Streptophyta</taxon>
        <taxon>Embryophyta</taxon>
        <taxon>Tracheophyta</taxon>
        <taxon>Spermatophyta</taxon>
        <taxon>Magnoliopsida</taxon>
        <taxon>eudicotyledons</taxon>
        <taxon>Gunneridae</taxon>
        <taxon>Pentapetalae</taxon>
        <taxon>rosids</taxon>
        <taxon>malvids</taxon>
        <taxon>Malvales</taxon>
        <taxon>Malvaceae</taxon>
        <taxon>Malvoideae</taxon>
        <taxon>Gossypium</taxon>
    </lineage>
</organism>
<comment type="caution">
    <text evidence="1">The sequence shown here is derived from an EMBL/GenBank/DDBJ whole genome shotgun (WGS) entry which is preliminary data.</text>
</comment>
<keyword evidence="2" id="KW-1185">Reference proteome</keyword>
<dbReference type="GO" id="GO:0003964">
    <property type="term" value="F:RNA-directed DNA polymerase activity"/>
    <property type="evidence" value="ECO:0007669"/>
    <property type="project" value="UniProtKB-KW"/>
</dbReference>